<protein>
    <recommendedName>
        <fullName evidence="2">Nascent polypeptide-associated complex subunit alpha-like UBA domain-containing protein</fullName>
    </recommendedName>
</protein>
<dbReference type="InterPro" id="IPR038922">
    <property type="entry name" value="HYPK_UBA"/>
</dbReference>
<dbReference type="Proteomes" id="UP000001805">
    <property type="component" value="Chromosome 1, Linkage Group I"/>
</dbReference>
<organism evidence="3 4">
    <name type="scientific">Neurospora crassa (strain ATCC 24698 / 74-OR23-1A / CBS 708.71 / DSM 1257 / FGSC 987)</name>
    <dbReference type="NCBI Taxonomy" id="367110"/>
    <lineage>
        <taxon>Eukaryota</taxon>
        <taxon>Fungi</taxon>
        <taxon>Dikarya</taxon>
        <taxon>Ascomycota</taxon>
        <taxon>Pezizomycotina</taxon>
        <taxon>Sordariomycetes</taxon>
        <taxon>Sordariomycetidae</taxon>
        <taxon>Sordariales</taxon>
        <taxon>Sordariaceae</taxon>
        <taxon>Neurospora</taxon>
    </lineage>
</organism>
<dbReference type="OrthoDB" id="285219at2759"/>
<dbReference type="PANTHER" id="PTHR31184">
    <property type="entry name" value="HUNTINGTIN-INTERACTING PROTEIN K FAMILY MEMBER"/>
    <property type="match status" value="1"/>
</dbReference>
<reference evidence="3 4" key="1">
    <citation type="journal article" date="2003" name="Nature">
        <title>The genome sequence of the filamentous fungus Neurospora crassa.</title>
        <authorList>
            <person name="Galagan J.E."/>
            <person name="Calvo S.E."/>
            <person name="Borkovich K.A."/>
            <person name="Selker E.U."/>
            <person name="Read N.D."/>
            <person name="Jaffe D."/>
            <person name="FitzHugh W."/>
            <person name="Ma L.J."/>
            <person name="Smirnov S."/>
            <person name="Purcell S."/>
            <person name="Rehman B."/>
            <person name="Elkins T."/>
            <person name="Engels R."/>
            <person name="Wang S."/>
            <person name="Nielsen C.B."/>
            <person name="Butler J."/>
            <person name="Endrizzi M."/>
            <person name="Qui D."/>
            <person name="Ianakiev P."/>
            <person name="Bell-Pedersen D."/>
            <person name="Nelson M.A."/>
            <person name="Werner-Washburne M."/>
            <person name="Selitrennikoff C.P."/>
            <person name="Kinsey J.A."/>
            <person name="Braun E.L."/>
            <person name="Zelter A."/>
            <person name="Schulte U."/>
            <person name="Kothe G.O."/>
            <person name="Jedd G."/>
            <person name="Mewes W."/>
            <person name="Staben C."/>
            <person name="Marcotte E."/>
            <person name="Greenberg D."/>
            <person name="Roy A."/>
            <person name="Foley K."/>
            <person name="Naylor J."/>
            <person name="Stange-Thomann N."/>
            <person name="Barrett R."/>
            <person name="Gnerre S."/>
            <person name="Kamal M."/>
            <person name="Kamvysselis M."/>
            <person name="Mauceli E."/>
            <person name="Bielke C."/>
            <person name="Rudd S."/>
            <person name="Frishman D."/>
            <person name="Krystofova S."/>
            <person name="Rasmussen C."/>
            <person name="Metzenberg R.L."/>
            <person name="Perkins D.D."/>
            <person name="Kroken S."/>
            <person name="Cogoni C."/>
            <person name="Macino G."/>
            <person name="Catcheside D."/>
            <person name="Li W."/>
            <person name="Pratt R.J."/>
            <person name="Osmani S.A."/>
            <person name="DeSouza C.P."/>
            <person name="Glass L."/>
            <person name="Orbach M.J."/>
            <person name="Berglund J.A."/>
            <person name="Voelker R."/>
            <person name="Yarden O."/>
            <person name="Plamann M."/>
            <person name="Seiler S."/>
            <person name="Dunlap J."/>
            <person name="Radford A."/>
            <person name="Aramayo R."/>
            <person name="Natvig D.O."/>
            <person name="Alex L.A."/>
            <person name="Mannhaupt G."/>
            <person name="Ebbole D.J."/>
            <person name="Freitag M."/>
            <person name="Paulsen I."/>
            <person name="Sachs M.S."/>
            <person name="Lander E.S."/>
            <person name="Nusbaum C."/>
            <person name="Birren B."/>
        </authorList>
    </citation>
    <scope>NUCLEOTIDE SEQUENCE [LARGE SCALE GENOMIC DNA]</scope>
    <source>
        <strain evidence="4">ATCC 24698 / 74-OR23-1A / CBS 708.71 / DSM 1257 / FGSC 987</strain>
    </source>
</reference>
<dbReference type="InterPro" id="IPR052617">
    <property type="entry name" value="Huntingtin-int_K"/>
</dbReference>
<dbReference type="VEuPathDB" id="FungiDB:NCU02784"/>
<dbReference type="STRING" id="367110.Q7SD78"/>
<dbReference type="InterPro" id="IPR044034">
    <property type="entry name" value="NAC-like_UBA"/>
</dbReference>
<accession>Q7SD78</accession>
<dbReference type="PANTHER" id="PTHR31184:SF2">
    <property type="entry name" value="HUNTINGTIN-INTERACTING PROTEIN K"/>
    <property type="match status" value="1"/>
</dbReference>
<dbReference type="AlphaFoldDB" id="Q7SD78"/>
<dbReference type="CDD" id="cd14361">
    <property type="entry name" value="UBA_HYPK"/>
    <property type="match status" value="1"/>
</dbReference>
<gene>
    <name evidence="3" type="ORF">NCU02784</name>
</gene>
<feature type="region of interest" description="Disordered" evidence="1">
    <location>
        <begin position="1"/>
        <end position="53"/>
    </location>
</feature>
<proteinExistence type="predicted"/>
<keyword evidence="4" id="KW-1185">Reference proteome</keyword>
<dbReference type="EMBL" id="CM002236">
    <property type="protein sequence ID" value="EAA34704.1"/>
    <property type="molecule type" value="Genomic_DNA"/>
</dbReference>
<dbReference type="InParanoid" id="Q7SD78"/>
<evidence type="ECO:0000259" key="2">
    <source>
        <dbReference type="Pfam" id="PF19026"/>
    </source>
</evidence>
<evidence type="ECO:0000313" key="4">
    <source>
        <dbReference type="Proteomes" id="UP000001805"/>
    </source>
</evidence>
<sequence length="124" mass="12814">MAEDKQPPAVVEGATGGDVEEEVQPTAKSAEDRKAAAALSSLDSNREDESSAQVDQDAVQNAFHSLSTAGSKQAEVKKVKVDAADVALLVEELELTKAKATELLKAHDGDAVKAINAYVAAPAA</sequence>
<dbReference type="OMA" id="PQNVDAD"/>
<dbReference type="SMR" id="Q7SD78"/>
<dbReference type="GO" id="GO:0050821">
    <property type="term" value="P:protein stabilization"/>
    <property type="evidence" value="ECO:0000318"/>
    <property type="project" value="GO_Central"/>
</dbReference>
<feature type="domain" description="Nascent polypeptide-associated complex subunit alpha-like UBA" evidence="2">
    <location>
        <begin position="79"/>
        <end position="119"/>
    </location>
</feature>
<dbReference type="GO" id="GO:0043066">
    <property type="term" value="P:negative regulation of apoptotic process"/>
    <property type="evidence" value="ECO:0000318"/>
    <property type="project" value="GO_Central"/>
</dbReference>
<dbReference type="GeneID" id="3880089"/>
<name>Q7SD78_NEUCR</name>
<evidence type="ECO:0000313" key="3">
    <source>
        <dbReference type="EMBL" id="EAA34704.1"/>
    </source>
</evidence>
<dbReference type="Pfam" id="PF19026">
    <property type="entry name" value="UBA_HYPK"/>
    <property type="match status" value="1"/>
</dbReference>
<evidence type="ECO:0000256" key="1">
    <source>
        <dbReference type="SAM" id="MobiDB-lite"/>
    </source>
</evidence>
<dbReference type="HOGENOM" id="CLU_127753_1_0_1"/>
<dbReference type="RefSeq" id="XP_963940.1">
    <property type="nucleotide sequence ID" value="XM_958847.2"/>
</dbReference>
<dbReference type="PaxDb" id="5141-EFNCRP00000002249"/>
<dbReference type="KEGG" id="ncr:NCU02784"/>